<keyword evidence="1" id="KW-0472">Membrane</keyword>
<dbReference type="EMBL" id="KF900932">
    <property type="protein sequence ID" value="AIF11950.1"/>
    <property type="molecule type" value="Genomic_DNA"/>
</dbReference>
<sequence>MAIKIYSFIFTMWILILIGGGLMVTIIGPFSLGSIGDINPIISSGIKVGIALVLIFVWVFTLTKVKNWIFKTDVKS</sequence>
<evidence type="ECO:0000256" key="1">
    <source>
        <dbReference type="SAM" id="Phobius"/>
    </source>
</evidence>
<keyword evidence="1" id="KW-1133">Transmembrane helix</keyword>
<organism evidence="2">
    <name type="scientific">uncultured marine thaumarchaeote KM3_54_A10</name>
    <dbReference type="NCBI Taxonomy" id="1456188"/>
    <lineage>
        <taxon>Archaea</taxon>
        <taxon>Nitrososphaerota</taxon>
        <taxon>environmental samples</taxon>
    </lineage>
</organism>
<protein>
    <submittedName>
        <fullName evidence="2">Uncharacterized protein</fullName>
    </submittedName>
</protein>
<reference evidence="2" key="1">
    <citation type="journal article" date="2014" name="Genome Biol. Evol.">
        <title>Pangenome evidence for extensive interdomain horizontal transfer affecting lineage core and shell genes in uncultured planktonic thaumarchaeota and euryarchaeota.</title>
        <authorList>
            <person name="Deschamps P."/>
            <person name="Zivanovic Y."/>
            <person name="Moreira D."/>
            <person name="Rodriguez-Valera F."/>
            <person name="Lopez-Garcia P."/>
        </authorList>
    </citation>
    <scope>NUCLEOTIDE SEQUENCE</scope>
</reference>
<name>A0A075H9X4_9ARCH</name>
<proteinExistence type="predicted"/>
<feature type="transmembrane region" description="Helical" evidence="1">
    <location>
        <begin position="41"/>
        <end position="62"/>
    </location>
</feature>
<keyword evidence="1" id="KW-0812">Transmembrane</keyword>
<evidence type="ECO:0000313" key="2">
    <source>
        <dbReference type="EMBL" id="AIF11950.1"/>
    </source>
</evidence>
<feature type="transmembrane region" description="Helical" evidence="1">
    <location>
        <begin position="12"/>
        <end position="35"/>
    </location>
</feature>
<accession>A0A075H9X4</accession>
<dbReference type="AlphaFoldDB" id="A0A075H9X4"/>